<feature type="domain" description="CAAX prenyl protease 2/Lysostaphin resistance protein A-like" evidence="4">
    <location>
        <begin position="113"/>
        <end position="208"/>
    </location>
</feature>
<proteinExistence type="inferred from homology"/>
<dbReference type="EMBL" id="BBSI01000033">
    <property type="protein sequence ID" value="GAM81043.1"/>
    <property type="molecule type" value="Genomic_DNA"/>
</dbReference>
<evidence type="ECO:0000313" key="6">
    <source>
        <dbReference type="Proteomes" id="UP000031847"/>
    </source>
</evidence>
<keyword evidence="5" id="KW-0378">Hydrolase</keyword>
<dbReference type="InterPro" id="IPR003675">
    <property type="entry name" value="Rce1/LyrA-like_dom"/>
</dbReference>
<evidence type="ECO:0000259" key="4">
    <source>
        <dbReference type="Pfam" id="PF02517"/>
    </source>
</evidence>
<reference evidence="5 6" key="1">
    <citation type="submission" date="2015-01" db="EMBL/GenBank/DDBJ databases">
        <title>Lactococcus lactis subsp.lactis JCM 5805 whole genome shotgun sequence.</title>
        <authorList>
            <person name="Fujii T."/>
            <person name="Tomita Y."/>
            <person name="Ikushima S."/>
            <person name="Fujiwara D."/>
        </authorList>
    </citation>
    <scope>NUCLEOTIDE SEQUENCE [LARGE SCALE GENOMIC DNA]</scope>
    <source>
        <strain evidence="5 6">JCM 5805</strain>
    </source>
</reference>
<dbReference type="Pfam" id="PF02517">
    <property type="entry name" value="Rce1-like"/>
    <property type="match status" value="1"/>
</dbReference>
<comment type="subcellular location">
    <subcellularLocation>
        <location evidence="1">Cell membrane</location>
        <topology evidence="1">Multi-pass membrane protein</topology>
    </subcellularLocation>
</comment>
<accession>A0A0B8R1J3</accession>
<dbReference type="Proteomes" id="UP000031847">
    <property type="component" value="Unassembled WGS sequence"/>
</dbReference>
<name>A0A0B8R1J3_LACLL</name>
<dbReference type="GO" id="GO:0080120">
    <property type="term" value="P:CAAX-box protein maturation"/>
    <property type="evidence" value="ECO:0007669"/>
    <property type="project" value="UniProtKB-ARBA"/>
</dbReference>
<comment type="similarity">
    <text evidence="2">Belongs to the UPF0177 family.</text>
</comment>
<evidence type="ECO:0000256" key="3">
    <source>
        <dbReference type="ARBA" id="ARBA00022475"/>
    </source>
</evidence>
<dbReference type="AlphaFoldDB" id="A0A0B8R1J3"/>
<protein>
    <submittedName>
        <fullName evidence="5">Predicted metal-dependent membrane protease</fullName>
    </submittedName>
</protein>
<evidence type="ECO:0000313" key="5">
    <source>
        <dbReference type="EMBL" id="GAM81043.1"/>
    </source>
</evidence>
<comment type="caution">
    <text evidence="5">The sequence shown here is derived from an EMBL/GenBank/DDBJ whole genome shotgun (WGS) entry which is preliminary data.</text>
</comment>
<dbReference type="GO" id="GO:0005886">
    <property type="term" value="C:plasma membrane"/>
    <property type="evidence" value="ECO:0007669"/>
    <property type="project" value="UniProtKB-SubCell"/>
</dbReference>
<keyword evidence="5" id="KW-0645">Protease</keyword>
<organism evidence="5 6">
    <name type="scientific">Lactococcus lactis subsp. lactis</name>
    <name type="common">Streptococcus lactis</name>
    <dbReference type="NCBI Taxonomy" id="1360"/>
    <lineage>
        <taxon>Bacteria</taxon>
        <taxon>Bacillati</taxon>
        <taxon>Bacillota</taxon>
        <taxon>Bacilli</taxon>
        <taxon>Lactobacillales</taxon>
        <taxon>Streptococcaceae</taxon>
        <taxon>Lactococcus</taxon>
    </lineage>
</organism>
<dbReference type="GO" id="GO:0004175">
    <property type="term" value="F:endopeptidase activity"/>
    <property type="evidence" value="ECO:0007669"/>
    <property type="project" value="UniProtKB-ARBA"/>
</dbReference>
<evidence type="ECO:0000256" key="1">
    <source>
        <dbReference type="ARBA" id="ARBA00004651"/>
    </source>
</evidence>
<evidence type="ECO:0000256" key="2">
    <source>
        <dbReference type="ARBA" id="ARBA00009067"/>
    </source>
</evidence>
<keyword evidence="3" id="KW-0472">Membrane</keyword>
<dbReference type="GO" id="GO:0006508">
    <property type="term" value="P:proteolysis"/>
    <property type="evidence" value="ECO:0007669"/>
    <property type="project" value="UniProtKB-KW"/>
</dbReference>
<keyword evidence="3" id="KW-1003">Cell membrane</keyword>
<gene>
    <name evidence="5" type="ORF">JCM5805K_2159</name>
</gene>
<sequence>MEVSLLKKLFTAPMSKSAVPLSLILLLAGFLALSFGLPVIAPFSLAIAGFISLYILFGKKGISYTFSKPQKIVSTYFAGLIGAYIFAGVGILITKILLRSSPNSNPVADGMTLFGLLKTIPMLLGEELITIILLIIIANLLGGKRKALIVAVIISTLIFGFLHLPTYDWNFAQVIFIIAAARIPFTLASLRSDSLYTGLLIHITYDWIIFILVILSHH</sequence>